<gene>
    <name evidence="22" type="ORF">SAMN05421872_10568</name>
</gene>
<dbReference type="PANTHER" id="PTHR11817">
    <property type="entry name" value="PYRUVATE KINASE"/>
    <property type="match status" value="1"/>
</dbReference>
<dbReference type="InterPro" id="IPR040442">
    <property type="entry name" value="Pyrv_kinase-like_dom_sf"/>
</dbReference>
<proteinExistence type="inferred from homology"/>
<evidence type="ECO:0000256" key="14">
    <source>
        <dbReference type="ARBA" id="ARBA00022958"/>
    </source>
</evidence>
<dbReference type="InterPro" id="IPR036918">
    <property type="entry name" value="Pyrv_Knase_C_sf"/>
</dbReference>
<dbReference type="OrthoDB" id="9812123at2"/>
<dbReference type="NCBIfam" id="NF004491">
    <property type="entry name" value="PRK05826.1"/>
    <property type="match status" value="1"/>
</dbReference>
<keyword evidence="23" id="KW-1185">Reference proteome</keyword>
<keyword evidence="11 19" id="KW-0418">Kinase</keyword>
<evidence type="ECO:0000256" key="9">
    <source>
        <dbReference type="ARBA" id="ARBA00022723"/>
    </source>
</evidence>
<dbReference type="PROSITE" id="PS00110">
    <property type="entry name" value="PYRUVATE_KINASE"/>
    <property type="match status" value="1"/>
</dbReference>
<evidence type="ECO:0000256" key="15">
    <source>
        <dbReference type="ARBA" id="ARBA00023152"/>
    </source>
</evidence>
<evidence type="ECO:0000256" key="12">
    <source>
        <dbReference type="ARBA" id="ARBA00022840"/>
    </source>
</evidence>
<dbReference type="GO" id="GO:0030955">
    <property type="term" value="F:potassium ion binding"/>
    <property type="evidence" value="ECO:0007669"/>
    <property type="project" value="UniProtKB-UniRule"/>
</dbReference>
<dbReference type="Gene3D" id="3.40.1380.20">
    <property type="entry name" value="Pyruvate kinase, C-terminal domain"/>
    <property type="match status" value="1"/>
</dbReference>
<evidence type="ECO:0000256" key="6">
    <source>
        <dbReference type="ARBA" id="ARBA00012142"/>
    </source>
</evidence>
<comment type="cofactor">
    <cofactor evidence="2">
        <name>K(+)</name>
        <dbReference type="ChEBI" id="CHEBI:29103"/>
    </cofactor>
</comment>
<dbReference type="SUPFAM" id="SSF52935">
    <property type="entry name" value="PK C-terminal domain-like"/>
    <property type="match status" value="1"/>
</dbReference>
<dbReference type="Gene3D" id="2.40.33.10">
    <property type="entry name" value="PK beta-barrel domain-like"/>
    <property type="match status" value="1"/>
</dbReference>
<evidence type="ECO:0000256" key="18">
    <source>
        <dbReference type="NCBIfam" id="TIGR01064"/>
    </source>
</evidence>
<keyword evidence="14" id="KW-0630">Potassium</keyword>
<dbReference type="InterPro" id="IPR018209">
    <property type="entry name" value="Pyrv_Knase_AS"/>
</dbReference>
<dbReference type="FunFam" id="3.40.1380.20:FF:000009">
    <property type="entry name" value="Pyruvate kinase"/>
    <property type="match status" value="1"/>
</dbReference>
<evidence type="ECO:0000259" key="20">
    <source>
        <dbReference type="Pfam" id="PF00224"/>
    </source>
</evidence>
<comment type="catalytic activity">
    <reaction evidence="17 19">
        <text>pyruvate + ATP = phosphoenolpyruvate + ADP + H(+)</text>
        <dbReference type="Rhea" id="RHEA:18157"/>
        <dbReference type="ChEBI" id="CHEBI:15361"/>
        <dbReference type="ChEBI" id="CHEBI:15378"/>
        <dbReference type="ChEBI" id="CHEBI:30616"/>
        <dbReference type="ChEBI" id="CHEBI:58702"/>
        <dbReference type="ChEBI" id="CHEBI:456216"/>
        <dbReference type="EC" id="2.7.1.40"/>
    </reaction>
</comment>
<evidence type="ECO:0000256" key="4">
    <source>
        <dbReference type="ARBA" id="ARBA00008663"/>
    </source>
</evidence>
<comment type="similarity">
    <text evidence="4 19">Belongs to the pyruvate kinase family.</text>
</comment>
<dbReference type="NCBIfam" id="TIGR01064">
    <property type="entry name" value="pyruv_kin"/>
    <property type="match status" value="1"/>
</dbReference>
<dbReference type="Proteomes" id="UP000199034">
    <property type="component" value="Unassembled WGS sequence"/>
</dbReference>
<dbReference type="UniPathway" id="UPA00109">
    <property type="reaction ID" value="UER00188"/>
</dbReference>
<dbReference type="InterPro" id="IPR015806">
    <property type="entry name" value="Pyrv_Knase_insert_dom_sf"/>
</dbReference>
<dbReference type="FunFam" id="3.20.20.60:FF:000025">
    <property type="entry name" value="Pyruvate kinase"/>
    <property type="match status" value="1"/>
</dbReference>
<keyword evidence="9" id="KW-0479">Metal-binding</keyword>
<sequence>MRRAKIVCTLGPATSSPRRIRELVYAGMDVARLNMSHGTHEDHAEAYRLVREAADAAGHGVGIFADLQGPKIRLEKFSGGPVQLRRGQAWTITTRDVDGDDKISGTTYKGLPGDVKVGDPILIDDGKVRLRVTGVEDGTDVHTEVLVGGKVSNNKGINLPGVAVSVPALSEKDIRDLRFALSLSVDFIALSFVRDAKDAEDVRAIMREEGVLVPVIAKIEKPQAIENLDEVIAAFDGFMVARGDLAVECPLEDVPFLQKQIVRKARLNAKPVIVATQMLESMISSPSPTRAEASDVANAVLDGADAVMLSGETGVGEFPIHTVETMARIITSTERHALEAARSSGVGVFDTIEWDPHTNGGVIAKAAAEVAERVGAKYVVAFTQSGDSARRMSRLRGPVPLLAFTPEATVRSQLSLSWGVETFKTQTVEHTDEMVRQVDDQLLRIGRVQEGDLVVIIAGAPPGIPGSTNALRIHRMGDAINGVAPAYQRS</sequence>
<keyword evidence="10" id="KW-0547">Nucleotide-binding</keyword>
<dbReference type="InterPro" id="IPR011037">
    <property type="entry name" value="Pyrv_Knase-like_insert_dom_sf"/>
</dbReference>
<evidence type="ECO:0000313" key="22">
    <source>
        <dbReference type="EMBL" id="SDC97011.1"/>
    </source>
</evidence>
<evidence type="ECO:0000256" key="11">
    <source>
        <dbReference type="ARBA" id="ARBA00022777"/>
    </source>
</evidence>
<comment type="cofactor">
    <cofactor evidence="1">
        <name>Mg(2+)</name>
        <dbReference type="ChEBI" id="CHEBI:18420"/>
    </cofactor>
</comment>
<keyword evidence="15 19" id="KW-0324">Glycolysis</keyword>
<evidence type="ECO:0000256" key="19">
    <source>
        <dbReference type="RuleBase" id="RU000504"/>
    </source>
</evidence>
<dbReference type="GO" id="GO:0004743">
    <property type="term" value="F:pyruvate kinase activity"/>
    <property type="evidence" value="ECO:0007669"/>
    <property type="project" value="UniProtKB-UniRule"/>
</dbReference>
<evidence type="ECO:0000256" key="1">
    <source>
        <dbReference type="ARBA" id="ARBA00001946"/>
    </source>
</evidence>
<keyword evidence="8 19" id="KW-0808">Transferase</keyword>
<dbReference type="STRING" id="1045774.SAMN05421872_10568"/>
<dbReference type="GO" id="GO:0016301">
    <property type="term" value="F:kinase activity"/>
    <property type="evidence" value="ECO:0007669"/>
    <property type="project" value="UniProtKB-KW"/>
</dbReference>
<name>A0A1G6QXK3_9ACTN</name>
<dbReference type="InterPro" id="IPR015793">
    <property type="entry name" value="Pyrv_Knase_brl"/>
</dbReference>
<evidence type="ECO:0000256" key="5">
    <source>
        <dbReference type="ARBA" id="ARBA00011881"/>
    </source>
</evidence>
<dbReference type="AlphaFoldDB" id="A0A1G6QXK3"/>
<protein>
    <recommendedName>
        <fullName evidence="7 18">Pyruvate kinase</fullName>
        <ecNumber evidence="6 18">2.7.1.40</ecNumber>
    </recommendedName>
</protein>
<dbReference type="InterPro" id="IPR015813">
    <property type="entry name" value="Pyrv/PenolPyrv_kinase-like_dom"/>
</dbReference>
<dbReference type="InterPro" id="IPR015795">
    <property type="entry name" value="Pyrv_Knase_C"/>
</dbReference>
<keyword evidence="13 19" id="KW-0460">Magnesium</keyword>
<keyword evidence="12" id="KW-0067">ATP-binding</keyword>
<dbReference type="GO" id="GO:0005524">
    <property type="term" value="F:ATP binding"/>
    <property type="evidence" value="ECO:0007669"/>
    <property type="project" value="UniProtKB-KW"/>
</dbReference>
<feature type="domain" description="Pyruvate kinase C-terminal" evidence="21">
    <location>
        <begin position="363"/>
        <end position="474"/>
    </location>
</feature>
<comment type="pathway">
    <text evidence="3 19">Carbohydrate degradation; glycolysis; pyruvate from D-glyceraldehyde 3-phosphate: step 5/5.</text>
</comment>
<evidence type="ECO:0000256" key="8">
    <source>
        <dbReference type="ARBA" id="ARBA00022679"/>
    </source>
</evidence>
<keyword evidence="16 22" id="KW-0670">Pyruvate</keyword>
<dbReference type="NCBIfam" id="NF004978">
    <property type="entry name" value="PRK06354.1"/>
    <property type="match status" value="1"/>
</dbReference>
<dbReference type="EC" id="2.7.1.40" evidence="6 18"/>
<accession>A0A1G6QXK3</accession>
<dbReference type="SUPFAM" id="SSF51621">
    <property type="entry name" value="Phosphoenolpyruvate/pyruvate domain"/>
    <property type="match status" value="1"/>
</dbReference>
<evidence type="ECO:0000256" key="10">
    <source>
        <dbReference type="ARBA" id="ARBA00022741"/>
    </source>
</evidence>
<reference evidence="23" key="1">
    <citation type="submission" date="2016-10" db="EMBL/GenBank/DDBJ databases">
        <authorList>
            <person name="Varghese N."/>
            <person name="Submissions S."/>
        </authorList>
    </citation>
    <scope>NUCLEOTIDE SEQUENCE [LARGE SCALE GENOMIC DNA]</scope>
    <source>
        <strain evidence="23">CGMCC 4.6858</strain>
    </source>
</reference>
<comment type="subunit">
    <text evidence="5">Homotetramer.</text>
</comment>
<dbReference type="NCBIfam" id="NF004886">
    <property type="entry name" value="PRK06247.1"/>
    <property type="match status" value="1"/>
</dbReference>
<evidence type="ECO:0000256" key="3">
    <source>
        <dbReference type="ARBA" id="ARBA00004997"/>
    </source>
</evidence>
<evidence type="ECO:0000313" key="23">
    <source>
        <dbReference type="Proteomes" id="UP000199034"/>
    </source>
</evidence>
<evidence type="ECO:0000256" key="7">
    <source>
        <dbReference type="ARBA" id="ARBA00018587"/>
    </source>
</evidence>
<dbReference type="GO" id="GO:0000287">
    <property type="term" value="F:magnesium ion binding"/>
    <property type="evidence" value="ECO:0007669"/>
    <property type="project" value="UniProtKB-UniRule"/>
</dbReference>
<dbReference type="FunFam" id="2.40.33.10:FF:000001">
    <property type="entry name" value="Pyruvate kinase"/>
    <property type="match status" value="1"/>
</dbReference>
<evidence type="ECO:0000256" key="2">
    <source>
        <dbReference type="ARBA" id="ARBA00001958"/>
    </source>
</evidence>
<dbReference type="PRINTS" id="PR01050">
    <property type="entry name" value="PYRUVTKNASE"/>
</dbReference>
<feature type="domain" description="Pyruvate kinase barrel" evidence="20">
    <location>
        <begin position="1"/>
        <end position="323"/>
    </location>
</feature>
<evidence type="ECO:0000259" key="21">
    <source>
        <dbReference type="Pfam" id="PF02887"/>
    </source>
</evidence>
<dbReference type="EMBL" id="FMZM01000005">
    <property type="protein sequence ID" value="SDC97011.1"/>
    <property type="molecule type" value="Genomic_DNA"/>
</dbReference>
<dbReference type="Gene3D" id="3.20.20.60">
    <property type="entry name" value="Phosphoenolpyruvate-binding domains"/>
    <property type="match status" value="1"/>
</dbReference>
<organism evidence="22 23">
    <name type="scientific">Nocardioides lianchengensis</name>
    <dbReference type="NCBI Taxonomy" id="1045774"/>
    <lineage>
        <taxon>Bacteria</taxon>
        <taxon>Bacillati</taxon>
        <taxon>Actinomycetota</taxon>
        <taxon>Actinomycetes</taxon>
        <taxon>Propionibacteriales</taxon>
        <taxon>Nocardioidaceae</taxon>
        <taxon>Nocardioides</taxon>
    </lineage>
</organism>
<dbReference type="RefSeq" id="WP_090854761.1">
    <property type="nucleotide sequence ID" value="NZ_FMZM01000005.1"/>
</dbReference>
<evidence type="ECO:0000256" key="13">
    <source>
        <dbReference type="ARBA" id="ARBA00022842"/>
    </source>
</evidence>
<dbReference type="InterPro" id="IPR001697">
    <property type="entry name" value="Pyr_Knase"/>
</dbReference>
<evidence type="ECO:0000256" key="17">
    <source>
        <dbReference type="ARBA" id="ARBA00048152"/>
    </source>
</evidence>
<evidence type="ECO:0000256" key="16">
    <source>
        <dbReference type="ARBA" id="ARBA00023317"/>
    </source>
</evidence>
<dbReference type="Pfam" id="PF00224">
    <property type="entry name" value="PK"/>
    <property type="match status" value="1"/>
</dbReference>
<dbReference type="Pfam" id="PF02887">
    <property type="entry name" value="PK_C"/>
    <property type="match status" value="1"/>
</dbReference>
<dbReference type="SUPFAM" id="SSF50800">
    <property type="entry name" value="PK beta-barrel domain-like"/>
    <property type="match status" value="1"/>
</dbReference>